<accession>A0A974NQV0</accession>
<reference evidence="1 2" key="1">
    <citation type="submission" date="2021-01" db="EMBL/GenBank/DDBJ databases">
        <title>FDA dAtabase for Regulatory Grade micrObial Sequences (FDA-ARGOS): Supporting development and validation of Infectious Disease Dx tests.</title>
        <authorList>
            <person name="Nelson B."/>
            <person name="Plummer A."/>
            <person name="Tallon L."/>
            <person name="Sadzewicz L."/>
            <person name="Zhao X."/>
            <person name="Boylan J."/>
            <person name="Ott S."/>
            <person name="Bowen H."/>
            <person name="Vavikolanu K."/>
            <person name="Mehta A."/>
            <person name="Aluvathingal J."/>
            <person name="Nadendla S."/>
            <person name="Myers T."/>
            <person name="Yan Y."/>
            <person name="Sichtig H."/>
        </authorList>
    </citation>
    <scope>NUCLEOTIDE SEQUENCE [LARGE SCALE GENOMIC DNA]</scope>
    <source>
        <strain evidence="1 2">FDAARGOS_1161</strain>
    </source>
</reference>
<dbReference type="PIRSF" id="PIRSF037692">
    <property type="entry name" value="UCP037692"/>
    <property type="match status" value="1"/>
</dbReference>
<name>A0A974NQV0_PERPY</name>
<dbReference type="Pfam" id="PF17277">
    <property type="entry name" value="DUF5342"/>
    <property type="match status" value="1"/>
</dbReference>
<gene>
    <name evidence="1" type="ORF">I6J18_10140</name>
</gene>
<sequence>MLTHFQWKPLYSDDSLPGWSISFYFKKHLYQAIYHSNGNIEFNGTQPAEEDKENLSAMIHELMIYHVYDK</sequence>
<protein>
    <submittedName>
        <fullName evidence="1">YheE family protein</fullName>
    </submittedName>
</protein>
<proteinExistence type="predicted"/>
<dbReference type="EMBL" id="CP068053">
    <property type="protein sequence ID" value="QQT02161.1"/>
    <property type="molecule type" value="Genomic_DNA"/>
</dbReference>
<dbReference type="RefSeq" id="WP_040372232.1">
    <property type="nucleotide sequence ID" value="NZ_CP068053.1"/>
</dbReference>
<dbReference type="InterPro" id="IPR017263">
    <property type="entry name" value="UCP037692"/>
</dbReference>
<dbReference type="KEGG" id="ppsr:I6J18_10140"/>
<dbReference type="Proteomes" id="UP000595254">
    <property type="component" value="Chromosome"/>
</dbReference>
<keyword evidence="2" id="KW-1185">Reference proteome</keyword>
<evidence type="ECO:0000313" key="1">
    <source>
        <dbReference type="EMBL" id="QQT02161.1"/>
    </source>
</evidence>
<organism evidence="1 2">
    <name type="scientific">Peribacillus psychrosaccharolyticus</name>
    <name type="common">Bacillus psychrosaccharolyticus</name>
    <dbReference type="NCBI Taxonomy" id="1407"/>
    <lineage>
        <taxon>Bacteria</taxon>
        <taxon>Bacillati</taxon>
        <taxon>Bacillota</taxon>
        <taxon>Bacilli</taxon>
        <taxon>Bacillales</taxon>
        <taxon>Bacillaceae</taxon>
        <taxon>Peribacillus</taxon>
    </lineage>
</organism>
<dbReference type="AlphaFoldDB" id="A0A974NQV0"/>
<evidence type="ECO:0000313" key="2">
    <source>
        <dbReference type="Proteomes" id="UP000595254"/>
    </source>
</evidence>